<evidence type="ECO:0000256" key="7">
    <source>
        <dbReference type="SAM" id="MobiDB-lite"/>
    </source>
</evidence>
<dbReference type="AlphaFoldDB" id="A0A1B2JJ76"/>
<dbReference type="Pfam" id="PF13967">
    <property type="entry name" value="RSN1_TM"/>
    <property type="match status" value="1"/>
</dbReference>
<evidence type="ECO:0000259" key="9">
    <source>
        <dbReference type="Pfam" id="PF02714"/>
    </source>
</evidence>
<feature type="transmembrane region" description="Helical" evidence="8">
    <location>
        <begin position="198"/>
        <end position="221"/>
    </location>
</feature>
<feature type="transmembrane region" description="Helical" evidence="8">
    <location>
        <begin position="68"/>
        <end position="90"/>
    </location>
</feature>
<dbReference type="Pfam" id="PF14703">
    <property type="entry name" value="PHM7_cyt"/>
    <property type="match status" value="1"/>
</dbReference>
<evidence type="ECO:0000256" key="4">
    <source>
        <dbReference type="ARBA" id="ARBA00022692"/>
    </source>
</evidence>
<dbReference type="InterPro" id="IPR027815">
    <property type="entry name" value="CSC1/OSCA1-like_cyt"/>
</dbReference>
<feature type="transmembrane region" description="Helical" evidence="8">
    <location>
        <begin position="455"/>
        <end position="480"/>
    </location>
</feature>
<keyword evidence="6 8" id="KW-0472">Membrane</keyword>
<evidence type="ECO:0000256" key="3">
    <source>
        <dbReference type="ARBA" id="ARBA00022448"/>
    </source>
</evidence>
<sequence>MALEGPSQVIRSRPWSEFPQKSFPLPQTQTSIQTTELFEMNASSRVFDFLNTSQSGKAHQSSGISSQAFFSSISFALVIFLIQVLAFSYLRKKFRYIYQPRSYFVEDRCKVPPPRNSFVAWCSTVFRTPLSSYNDMGLDAYLFLRFLTILIVLFGGLSLTCIPILVPINYTGNVKELQSTGLDKVSISNVSMEKSARYFWHCLMANITIAWFHVILIHELYHCVQLKRQRLLSLATYYPENCNPLKTIILTNVSLKNRNKEHLRDIFNILPGGVSDIWFTYNHDKLDDLIQDYKFFRGVLEKQILRKMRKQLKNPDPTFEREMFTMNKPIEIFGSKLQCRTPFDMKCIQKVHSIEYCLEKMSSIKFEIDKQRHEIVSHIDDPTYLQTKGITSTDNVFITLRNQLSTYMAKQLLLSSNYFEMDECYVELNAKDIIWDNLQIQNSYFKRCRKYFTKVAMLLITIGWVVPVAFVGLVSHLPYLTALIPMLAWINNLPSTMKNIVSGLLPTIALSLLTEAVYETFRNLCRYQGILTGARLELEVQKWLFLFLFVQVFLVVSISSGITSVFQNLLQNPISIPKLVARDLPKASNFFFSFIVVRGLAYSGNLLLQLNQLLHKVIIFKFKTGTPRQRFKILVTLPKQHWGSTYPFFSLIGSIGLAYSILSPLILIICTVIFSIVLFSYKHCLLYVVDYRNESETFGKLYTVALRQLYAGVYCLEICLVGFFFLVGDHDENGHYLRSSSFTLGMYMGVTLLATTYIHIKINQKFDRTYDMLPLDLCTYFQHESEKDSTRQKDEKKGETRKPPTQDRIIMLHKSLSYQPEVVWIPRDQVGLSQFVISNFSPPSDAIIPVIDSGSVINMSGQVSICSGPLSRFDRSAELVNSQFIFSHSHTEGHLVLSLDQRPTISICHSRSSAAPTQANSAPKRSPSRVPPPSS</sequence>
<keyword evidence="5 8" id="KW-1133">Transmembrane helix</keyword>
<dbReference type="InterPro" id="IPR032880">
    <property type="entry name" value="CSC1/OSCA1-like_N"/>
</dbReference>
<feature type="compositionally biased region" description="Polar residues" evidence="7">
    <location>
        <begin position="910"/>
        <end position="920"/>
    </location>
</feature>
<feature type="transmembrane region" description="Helical" evidence="8">
    <location>
        <begin position="500"/>
        <end position="518"/>
    </location>
</feature>
<name>A0A1B2JJ76_PICPA</name>
<dbReference type="GO" id="GO:0005227">
    <property type="term" value="F:calcium-activated cation channel activity"/>
    <property type="evidence" value="ECO:0007669"/>
    <property type="project" value="InterPro"/>
</dbReference>
<feature type="transmembrane region" description="Helical" evidence="8">
    <location>
        <begin position="709"/>
        <end position="728"/>
    </location>
</feature>
<feature type="domain" description="CSC1/OSCA1-like cytosolic" evidence="12">
    <location>
        <begin position="246"/>
        <end position="437"/>
    </location>
</feature>
<dbReference type="InterPro" id="IPR045122">
    <property type="entry name" value="Csc1-like"/>
</dbReference>
<feature type="transmembrane region" description="Helical" evidence="8">
    <location>
        <begin position="142"/>
        <end position="166"/>
    </location>
</feature>
<feature type="region of interest" description="Disordered" evidence="7">
    <location>
        <begin position="910"/>
        <end position="935"/>
    </location>
</feature>
<dbReference type="PANTHER" id="PTHR13018">
    <property type="entry name" value="PROBABLE MEMBRANE PROTEIN DUF221-RELATED"/>
    <property type="match status" value="1"/>
</dbReference>
<dbReference type="PANTHER" id="PTHR13018:SF20">
    <property type="entry name" value="SPORULATION-SPECIFIC PROTEIN 75"/>
    <property type="match status" value="1"/>
</dbReference>
<evidence type="ECO:0000259" key="10">
    <source>
        <dbReference type="Pfam" id="PF12621"/>
    </source>
</evidence>
<dbReference type="GO" id="GO:0005886">
    <property type="term" value="C:plasma membrane"/>
    <property type="evidence" value="ECO:0007669"/>
    <property type="project" value="TreeGrafter"/>
</dbReference>
<comment type="similarity">
    <text evidence="2">Belongs to the CSC1 (TC 1.A.17) family.</text>
</comment>
<feature type="domain" description="CSC1/OSCA1-like 7TM region" evidence="9">
    <location>
        <begin position="449"/>
        <end position="724"/>
    </location>
</feature>
<evidence type="ECO:0000256" key="6">
    <source>
        <dbReference type="ARBA" id="ARBA00023136"/>
    </source>
</evidence>
<dbReference type="Proteomes" id="UP000094565">
    <property type="component" value="Chromosome 4"/>
</dbReference>
<proteinExistence type="inferred from homology"/>
<evidence type="ECO:0000259" key="12">
    <source>
        <dbReference type="Pfam" id="PF14703"/>
    </source>
</evidence>
<evidence type="ECO:0000256" key="2">
    <source>
        <dbReference type="ARBA" id="ARBA00007779"/>
    </source>
</evidence>
<dbReference type="InterPro" id="IPR003864">
    <property type="entry name" value="CSC1/OSCA1-like_7TM"/>
</dbReference>
<comment type="subcellular location">
    <subcellularLocation>
        <location evidence="1">Membrane</location>
        <topology evidence="1">Multi-pass membrane protein</topology>
    </subcellularLocation>
</comment>
<dbReference type="EMBL" id="CP014587">
    <property type="protein sequence ID" value="ANZ78084.1"/>
    <property type="molecule type" value="Genomic_DNA"/>
</dbReference>
<reference evidence="13 14" key="1">
    <citation type="submission" date="2016-02" db="EMBL/GenBank/DDBJ databases">
        <title>Comparative genomic and transcriptomic foundation for Pichia pastoris.</title>
        <authorList>
            <person name="Love K.R."/>
            <person name="Shah K.A."/>
            <person name="Whittaker C.A."/>
            <person name="Wu J."/>
            <person name="Bartlett M.C."/>
            <person name="Ma D."/>
            <person name="Leeson R.L."/>
            <person name="Priest M."/>
            <person name="Young S.K."/>
            <person name="Love J.C."/>
        </authorList>
    </citation>
    <scope>NUCLEOTIDE SEQUENCE [LARGE SCALE GENOMIC DNA]</scope>
    <source>
        <strain evidence="13 14">ATCC 28485</strain>
    </source>
</reference>
<feature type="transmembrane region" description="Helical" evidence="8">
    <location>
        <begin position="665"/>
        <end position="689"/>
    </location>
</feature>
<feature type="transmembrane region" description="Helical" evidence="8">
    <location>
        <begin position="740"/>
        <end position="760"/>
    </location>
</feature>
<evidence type="ECO:0000256" key="5">
    <source>
        <dbReference type="ARBA" id="ARBA00022989"/>
    </source>
</evidence>
<keyword evidence="4 8" id="KW-0812">Transmembrane</keyword>
<organism evidence="13 14">
    <name type="scientific">Komagataella pastoris</name>
    <name type="common">Yeast</name>
    <name type="synonym">Pichia pastoris</name>
    <dbReference type="NCBI Taxonomy" id="4922"/>
    <lineage>
        <taxon>Eukaryota</taxon>
        <taxon>Fungi</taxon>
        <taxon>Dikarya</taxon>
        <taxon>Ascomycota</taxon>
        <taxon>Saccharomycotina</taxon>
        <taxon>Pichiomycetes</taxon>
        <taxon>Pichiales</taxon>
        <taxon>Pichiaceae</taxon>
        <taxon>Komagataella</taxon>
    </lineage>
</organism>
<protein>
    <submittedName>
        <fullName evidence="13">BA75_04771T0</fullName>
    </submittedName>
</protein>
<dbReference type="InterPro" id="IPR022257">
    <property type="entry name" value="PHM7_ext"/>
</dbReference>
<feature type="domain" description="10TM putative phosphate transporter extracellular tail" evidence="10">
    <location>
        <begin position="790"/>
        <end position="868"/>
    </location>
</feature>
<dbReference type="Pfam" id="PF12621">
    <property type="entry name" value="PHM7_ext"/>
    <property type="match status" value="1"/>
</dbReference>
<evidence type="ECO:0000256" key="1">
    <source>
        <dbReference type="ARBA" id="ARBA00004141"/>
    </source>
</evidence>
<keyword evidence="14" id="KW-1185">Reference proteome</keyword>
<keyword evidence="3" id="KW-0813">Transport</keyword>
<evidence type="ECO:0000259" key="11">
    <source>
        <dbReference type="Pfam" id="PF13967"/>
    </source>
</evidence>
<evidence type="ECO:0000313" key="14">
    <source>
        <dbReference type="Proteomes" id="UP000094565"/>
    </source>
</evidence>
<evidence type="ECO:0000256" key="8">
    <source>
        <dbReference type="SAM" id="Phobius"/>
    </source>
</evidence>
<evidence type="ECO:0000313" key="13">
    <source>
        <dbReference type="EMBL" id="ANZ78084.1"/>
    </source>
</evidence>
<feature type="transmembrane region" description="Helical" evidence="8">
    <location>
        <begin position="543"/>
        <end position="570"/>
    </location>
</feature>
<dbReference type="OrthoDB" id="1076608at2759"/>
<accession>A0A1B2JJ76</accession>
<gene>
    <name evidence="13" type="primary">SPO75</name>
    <name evidence="13" type="ORF">ATY40_BA7504771</name>
</gene>
<dbReference type="Pfam" id="PF02714">
    <property type="entry name" value="RSN1_7TM"/>
    <property type="match status" value="1"/>
</dbReference>
<feature type="domain" description="CSC1/OSCA1-like N-terminal transmembrane" evidence="11">
    <location>
        <begin position="68"/>
        <end position="219"/>
    </location>
</feature>